<dbReference type="GO" id="GO:0043138">
    <property type="term" value="F:3'-5' DNA helicase activity"/>
    <property type="evidence" value="ECO:0007669"/>
    <property type="project" value="TreeGrafter"/>
</dbReference>
<dbReference type="GO" id="GO:0006310">
    <property type="term" value="P:DNA recombination"/>
    <property type="evidence" value="ECO:0007669"/>
    <property type="project" value="TreeGrafter"/>
</dbReference>
<dbReference type="GO" id="GO:0003677">
    <property type="term" value="F:DNA binding"/>
    <property type="evidence" value="ECO:0007669"/>
    <property type="project" value="UniProtKB-KW"/>
</dbReference>
<evidence type="ECO:0000256" key="1">
    <source>
        <dbReference type="ARBA" id="ARBA00022741"/>
    </source>
</evidence>
<dbReference type="Gene3D" id="3.40.50.300">
    <property type="entry name" value="P-loop containing nucleotide triphosphate hydrolases"/>
    <property type="match status" value="1"/>
</dbReference>
<dbReference type="GO" id="GO:0006270">
    <property type="term" value="P:DNA replication initiation"/>
    <property type="evidence" value="ECO:0007669"/>
    <property type="project" value="TreeGrafter"/>
</dbReference>
<reference evidence="6" key="2">
    <citation type="submission" date="2019-11" db="EMBL/GenBank/DDBJ databases">
        <authorList>
            <person name="Feng L."/>
        </authorList>
    </citation>
    <scope>NUCLEOTIDE SEQUENCE</scope>
    <source>
        <strain evidence="6">BdentiumLFYP24</strain>
    </source>
</reference>
<sequence length="743" mass="81124">MTFEDAEQLALDGLAPRKRRKRMPVAKTPAAEHPVAQVVLDVQATHLGQTFDYYVEEKYSEVARPGVMVRVRFGGQRVNGIIWNRTDVSDTPASALRFIDRVVTDGVLVPKAMREDITLIADAFGGTRANILRLAVPPRVARVEQEQRRSGSTAREGRARAECLLAVEQEHFDQLKARYGGVNLLREALEGSRFQSFVFDTLPGFDHWRRCAAWMVAAALSHNRPAVIVLPTMREINDMIETLQSIGLRVFAQTNASSGGYDGDMAVLNAQMPPAERYRAYLAASSGRVSCIIGTRAAMYAPVEGRALFLIVDDVCYQDADGMMPYANARGVLRLRAKAHGGVFVAMANARSVQSQWETDATHVGETPVSGFSTPIHALPAVTKEASPWIRWLNRDELARVADPTIGARVPHTAVRVLSKALESGPVLLSIPQDGITEALSCSQCHRQARCAQCSGPLERLQDGSIRCRWCGAATVQWSCPACHNERMRVVRVGAAGTAQELGKLFRGVPIVISTPSQPRGIVPDIAFAPQLVIATPGAEPRVRGTSPYECEYRAVAILDAWTSLYAFGIDAGVDTLTAWMRAVSLCAPRVRDGQALLLGETDPVLAQSLMLWNSPRLAQTELEERAQTALPPVFAAACVWGRRSAVKTALERIGALSGGDWATIETVEGVMPSVLGPVPIPQPRTIDTRELEVTADRVKAIVRVPQGKRAELALRLRNASARHVAAREAGELRFQLDPKERI</sequence>
<keyword evidence="3" id="KW-0238">DNA-binding</keyword>
<dbReference type="InterPro" id="IPR027417">
    <property type="entry name" value="P-loop_NTPase"/>
</dbReference>
<evidence type="ECO:0000256" key="3">
    <source>
        <dbReference type="ARBA" id="ARBA00023125"/>
    </source>
</evidence>
<protein>
    <submittedName>
        <fullName evidence="5">Primosomal protein N</fullName>
    </submittedName>
    <submittedName>
        <fullName evidence="6">Primosome assembly protein PriA</fullName>
    </submittedName>
</protein>
<dbReference type="GO" id="GO:0005524">
    <property type="term" value="F:ATP binding"/>
    <property type="evidence" value="ECO:0007669"/>
    <property type="project" value="UniProtKB-KW"/>
</dbReference>
<keyword evidence="2" id="KW-0067">ATP-binding</keyword>
<dbReference type="EMBL" id="WDPD01000018">
    <property type="protein sequence ID" value="KAB7458822.1"/>
    <property type="molecule type" value="Genomic_DNA"/>
</dbReference>
<evidence type="ECO:0000313" key="5">
    <source>
        <dbReference type="EMBL" id="KAB7458822.1"/>
    </source>
</evidence>
<dbReference type="PANTHER" id="PTHR30580">
    <property type="entry name" value="PRIMOSOMAL PROTEIN N"/>
    <property type="match status" value="1"/>
</dbReference>
<evidence type="ECO:0000313" key="6">
    <source>
        <dbReference type="EMBL" id="VYS82558.1"/>
    </source>
</evidence>
<dbReference type="Proteomes" id="UP000429211">
    <property type="component" value="Unassembled WGS sequence"/>
</dbReference>
<reference evidence="5 7" key="1">
    <citation type="journal article" date="2019" name="Nat. Med.">
        <title>A library of human gut bacterial isolates paired with longitudinal multiomics data enables mechanistic microbiome research.</title>
        <authorList>
            <person name="Poyet M."/>
            <person name="Groussin M."/>
            <person name="Gibbons S.M."/>
            <person name="Avila-Pacheco J."/>
            <person name="Jiang X."/>
            <person name="Kearney S.M."/>
            <person name="Perrotta A.R."/>
            <person name="Berdy B."/>
            <person name="Zhao S."/>
            <person name="Lieberman T.D."/>
            <person name="Swanson P.K."/>
            <person name="Smith M."/>
            <person name="Roesemann S."/>
            <person name="Alexander J.E."/>
            <person name="Rich S.A."/>
            <person name="Livny J."/>
            <person name="Vlamakis H."/>
            <person name="Clish C."/>
            <person name="Bullock K."/>
            <person name="Deik A."/>
            <person name="Scott J."/>
            <person name="Pierce K.A."/>
            <person name="Xavier R.J."/>
            <person name="Alm E.J."/>
        </authorList>
    </citation>
    <scope>NUCLEOTIDE SEQUENCE [LARGE SCALE GENOMIC DNA]</scope>
    <source>
        <strain evidence="5 7">BIOML-A2</strain>
    </source>
</reference>
<dbReference type="RefSeq" id="WP_034519384.1">
    <property type="nucleotide sequence ID" value="NZ_CACRSP010000003.1"/>
</dbReference>
<keyword evidence="1" id="KW-0547">Nucleotide-binding</keyword>
<dbReference type="InterPro" id="IPR036280">
    <property type="entry name" value="Multihaem_cyt_sf"/>
</dbReference>
<evidence type="ECO:0000313" key="7">
    <source>
        <dbReference type="Proteomes" id="UP000429211"/>
    </source>
</evidence>
<dbReference type="Gene3D" id="3.40.1440.60">
    <property type="entry name" value="PriA, 3(prime) DNA-binding domain"/>
    <property type="match status" value="1"/>
</dbReference>
<dbReference type="PANTHER" id="PTHR30580:SF0">
    <property type="entry name" value="PRIMOSOMAL PROTEIN N"/>
    <property type="match status" value="1"/>
</dbReference>
<dbReference type="InterPro" id="IPR042115">
    <property type="entry name" value="PriA_3primeBD_sf"/>
</dbReference>
<dbReference type="Pfam" id="PF17764">
    <property type="entry name" value="PriA_3primeBD"/>
    <property type="match status" value="1"/>
</dbReference>
<dbReference type="SUPFAM" id="SSF48695">
    <property type="entry name" value="Multiheme cytochromes"/>
    <property type="match status" value="1"/>
</dbReference>
<dbReference type="GO" id="GO:0006302">
    <property type="term" value="P:double-strand break repair"/>
    <property type="evidence" value="ECO:0007669"/>
    <property type="project" value="TreeGrafter"/>
</dbReference>
<dbReference type="AlphaFoldDB" id="A0A6N2RQ16"/>
<dbReference type="EMBL" id="CACRSP010000003">
    <property type="protein sequence ID" value="VYS82558.1"/>
    <property type="molecule type" value="Genomic_DNA"/>
</dbReference>
<organism evidence="6">
    <name type="scientific">Bifidobacterium dentium</name>
    <dbReference type="NCBI Taxonomy" id="1689"/>
    <lineage>
        <taxon>Bacteria</taxon>
        <taxon>Bacillati</taxon>
        <taxon>Actinomycetota</taxon>
        <taxon>Actinomycetes</taxon>
        <taxon>Bifidobacteriales</taxon>
        <taxon>Bifidobacteriaceae</taxon>
        <taxon>Bifidobacterium</taxon>
    </lineage>
</organism>
<proteinExistence type="predicted"/>
<evidence type="ECO:0000256" key="2">
    <source>
        <dbReference type="ARBA" id="ARBA00022840"/>
    </source>
</evidence>
<feature type="domain" description="Primosomal protein N' 3' DNA-binding" evidence="4">
    <location>
        <begin position="37"/>
        <end position="137"/>
    </location>
</feature>
<evidence type="ECO:0000259" key="4">
    <source>
        <dbReference type="Pfam" id="PF17764"/>
    </source>
</evidence>
<accession>A0A6N2RQ16</accession>
<name>A0A6N2RQ16_9BIFI</name>
<dbReference type="InterPro" id="IPR041222">
    <property type="entry name" value="PriA_3primeBD"/>
</dbReference>
<gene>
    <name evidence="6" type="ORF">BDLFYP24_01085</name>
    <name evidence="5" type="ORF">GBB04_10690</name>
</gene>